<evidence type="ECO:0000313" key="1">
    <source>
        <dbReference type="EMBL" id="MCP9550259.1"/>
    </source>
</evidence>
<organism evidence="1 2">
    <name type="scientific">Segatella copri</name>
    <dbReference type="NCBI Taxonomy" id="165179"/>
    <lineage>
        <taxon>Bacteria</taxon>
        <taxon>Pseudomonadati</taxon>
        <taxon>Bacteroidota</taxon>
        <taxon>Bacteroidia</taxon>
        <taxon>Bacteroidales</taxon>
        <taxon>Prevotellaceae</taxon>
        <taxon>Segatella</taxon>
    </lineage>
</organism>
<dbReference type="InterPro" id="IPR036397">
    <property type="entry name" value="RNaseH_sf"/>
</dbReference>
<dbReference type="RefSeq" id="WP_254970081.1">
    <property type="nucleotide sequence ID" value="NZ_JANDWU010000026.1"/>
</dbReference>
<dbReference type="InterPro" id="IPR012337">
    <property type="entry name" value="RNaseH-like_sf"/>
</dbReference>
<comment type="caution">
    <text evidence="1">The sequence shown here is derived from an EMBL/GenBank/DDBJ whole genome shotgun (WGS) entry which is preliminary data.</text>
</comment>
<accession>A0AAW5IBI1</accession>
<gene>
    <name evidence="1" type="ORF">NNC68_12380</name>
</gene>
<dbReference type="Gene3D" id="3.30.420.10">
    <property type="entry name" value="Ribonuclease H-like superfamily/Ribonuclease H"/>
    <property type="match status" value="1"/>
</dbReference>
<dbReference type="AlphaFoldDB" id="A0AAW5IBI1"/>
<protein>
    <submittedName>
        <fullName evidence="1">Ribonuclease H</fullName>
    </submittedName>
</protein>
<dbReference type="Proteomes" id="UP001205506">
    <property type="component" value="Unassembled WGS sequence"/>
</dbReference>
<dbReference type="SUPFAM" id="SSF53098">
    <property type="entry name" value="Ribonuclease H-like"/>
    <property type="match status" value="1"/>
</dbReference>
<evidence type="ECO:0000313" key="2">
    <source>
        <dbReference type="Proteomes" id="UP001205506"/>
    </source>
</evidence>
<name>A0AAW5IBI1_9BACT</name>
<proteinExistence type="predicted"/>
<dbReference type="GO" id="GO:0003676">
    <property type="term" value="F:nucleic acid binding"/>
    <property type="evidence" value="ECO:0007669"/>
    <property type="project" value="InterPro"/>
</dbReference>
<sequence length="132" mass="15270">MFNIPTEGIATDAAHSTKNKVTEFQGIDLKTGKRIFYENLGNKTVNIGEFLGVVEAVKYIIENDYWPRVIYTDSMTAISWFKNKKTASKKKCRDLQKAEIFLKAFSWDVDTIEVRHWNNREWGETPADFGNK</sequence>
<reference evidence="1" key="1">
    <citation type="submission" date="2022-07" db="EMBL/GenBank/DDBJ databases">
        <title>Prevotella copri.</title>
        <authorList>
            <person name="Yang C."/>
        </authorList>
    </citation>
    <scope>NUCLEOTIDE SEQUENCE</scope>
    <source>
        <strain evidence="1">HF1805</strain>
    </source>
</reference>
<dbReference type="EMBL" id="JANDWU010000026">
    <property type="protein sequence ID" value="MCP9550259.1"/>
    <property type="molecule type" value="Genomic_DNA"/>
</dbReference>